<organism evidence="2 3">
    <name type="scientific">Steccherinum ochraceum</name>
    <dbReference type="NCBI Taxonomy" id="92696"/>
    <lineage>
        <taxon>Eukaryota</taxon>
        <taxon>Fungi</taxon>
        <taxon>Dikarya</taxon>
        <taxon>Basidiomycota</taxon>
        <taxon>Agaricomycotina</taxon>
        <taxon>Agaricomycetes</taxon>
        <taxon>Polyporales</taxon>
        <taxon>Steccherinaceae</taxon>
        <taxon>Steccherinum</taxon>
    </lineage>
</organism>
<evidence type="ECO:0000313" key="2">
    <source>
        <dbReference type="EMBL" id="TCD65967.1"/>
    </source>
</evidence>
<name>A0A4V2MWE5_9APHY</name>
<dbReference type="InterPro" id="IPR036047">
    <property type="entry name" value="F-box-like_dom_sf"/>
</dbReference>
<gene>
    <name evidence="2" type="ORF">EIP91_001959</name>
</gene>
<dbReference type="Pfam" id="PF12937">
    <property type="entry name" value="F-box-like"/>
    <property type="match status" value="1"/>
</dbReference>
<evidence type="ECO:0000313" key="3">
    <source>
        <dbReference type="Proteomes" id="UP000292702"/>
    </source>
</evidence>
<dbReference type="SUPFAM" id="SSF81383">
    <property type="entry name" value="F-box domain"/>
    <property type="match status" value="1"/>
</dbReference>
<proteinExistence type="predicted"/>
<keyword evidence="3" id="KW-1185">Reference proteome</keyword>
<feature type="domain" description="F-box" evidence="1">
    <location>
        <begin position="40"/>
        <end position="74"/>
    </location>
</feature>
<dbReference type="OrthoDB" id="3036529at2759"/>
<accession>A0A4V2MWE5</accession>
<dbReference type="Gene3D" id="3.80.10.10">
    <property type="entry name" value="Ribonuclease Inhibitor"/>
    <property type="match status" value="1"/>
</dbReference>
<comment type="caution">
    <text evidence="2">The sequence shown here is derived from an EMBL/GenBank/DDBJ whole genome shotgun (WGS) entry which is preliminary data.</text>
</comment>
<dbReference type="EMBL" id="RWJN01000155">
    <property type="protein sequence ID" value="TCD65967.1"/>
    <property type="molecule type" value="Genomic_DNA"/>
</dbReference>
<protein>
    <recommendedName>
        <fullName evidence="1">F-box domain-containing protein</fullName>
    </recommendedName>
</protein>
<dbReference type="Proteomes" id="UP000292702">
    <property type="component" value="Unassembled WGS sequence"/>
</dbReference>
<sequence length="472" mass="52992">MGISSGPGLMVSSLHPSETDSHSAQDVEGQVEKYRFNNSWAMLPPELVHACLSALPPSDLHPCSVVCRSWRPHAQRLSFKSVALSPSPVIGEDRFLSFRYFVEDANHIARSILQLSLTNSWSMDRTKLAVKTPLGIAWLVSALPHLQHLVLQYMTLTTCQYQSGTLDTSPKEIRSLRVLDPFQATAGAIEDLLRRFSIQEVLDFRLGTCLQYDNEPGIQVHCRSIRYDGPLSCFPDLSHASFPRLRELVVFLKQIAGDHHFDAIRIAGIYSYRISSNTHHGNMSKFLYVHGHQLQQITIDFTTILRPEQLDIQHDGWAIFDLSQACPSLQTLHLHFRINFKLAGAGGVDLGSIQTCDIESSHTVECIARILQSAPSTLRQVQLKISAYYDKGRQGGMPQIDASQGIAPLVHALNPDALPALEYVHVLFRETLQHLIPAESATYRWGRTFMLKHFATLEERGLFKYTEDTLVS</sequence>
<dbReference type="AlphaFoldDB" id="A0A4V2MWE5"/>
<dbReference type="InterPro" id="IPR032675">
    <property type="entry name" value="LRR_dom_sf"/>
</dbReference>
<dbReference type="Gene3D" id="1.20.1280.50">
    <property type="match status" value="1"/>
</dbReference>
<evidence type="ECO:0000259" key="1">
    <source>
        <dbReference type="Pfam" id="PF12937"/>
    </source>
</evidence>
<dbReference type="InterPro" id="IPR001810">
    <property type="entry name" value="F-box_dom"/>
</dbReference>
<reference evidence="2 3" key="1">
    <citation type="submission" date="2018-11" db="EMBL/GenBank/DDBJ databases">
        <title>Genome assembly of Steccherinum ochraceum LE-BIN_3174, the white-rot fungus of the Steccherinaceae family (The Residual Polyporoid clade, Polyporales, Basidiomycota).</title>
        <authorList>
            <person name="Fedorova T.V."/>
            <person name="Glazunova O.A."/>
            <person name="Landesman E.O."/>
            <person name="Moiseenko K.V."/>
            <person name="Psurtseva N.V."/>
            <person name="Savinova O.S."/>
            <person name="Shakhova N.V."/>
            <person name="Tyazhelova T.V."/>
            <person name="Vasina D.V."/>
        </authorList>
    </citation>
    <scope>NUCLEOTIDE SEQUENCE [LARGE SCALE GENOMIC DNA]</scope>
    <source>
        <strain evidence="2 3">LE-BIN_3174</strain>
    </source>
</reference>